<dbReference type="Gene3D" id="1.20.210.10">
    <property type="entry name" value="Cytochrome c oxidase-like, subunit I domain"/>
    <property type="match status" value="1"/>
</dbReference>
<reference evidence="2" key="1">
    <citation type="submission" date="2018-05" db="EMBL/GenBank/DDBJ databases">
        <authorList>
            <person name="Lanie J.A."/>
            <person name="Ng W.-L."/>
            <person name="Kazmierczak K.M."/>
            <person name="Andrzejewski T.M."/>
            <person name="Davidsen T.M."/>
            <person name="Wayne K.J."/>
            <person name="Tettelin H."/>
            <person name="Glass J.I."/>
            <person name="Rusch D."/>
            <person name="Podicherti R."/>
            <person name="Tsui H.-C.T."/>
            <person name="Winkler M.E."/>
        </authorList>
    </citation>
    <scope>NUCLEOTIDE SEQUENCE</scope>
</reference>
<keyword evidence="1" id="KW-0472">Membrane</keyword>
<keyword evidence="1" id="KW-0812">Transmembrane</keyword>
<feature type="non-terminal residue" evidence="2">
    <location>
        <position position="1"/>
    </location>
</feature>
<sequence>PDLLIASHFWVALCGVSLVLTASVWGGLAGGAVANLGAGDWVEATRPFHLVNLAGESLLFTSAILFAVNLHWAIGFPWRACCPISGNQETEPIEAVMTEEPEEILTEEERAAKNSMELTTLTFILATILVIAFAGVVYSLIL</sequence>
<evidence type="ECO:0000313" key="2">
    <source>
        <dbReference type="EMBL" id="SVE61256.1"/>
    </source>
</evidence>
<feature type="transmembrane region" description="Helical" evidence="1">
    <location>
        <begin position="48"/>
        <end position="70"/>
    </location>
</feature>
<name>A0A383EWH7_9ZZZZ</name>
<organism evidence="2">
    <name type="scientific">marine metagenome</name>
    <dbReference type="NCBI Taxonomy" id="408172"/>
    <lineage>
        <taxon>unclassified sequences</taxon>
        <taxon>metagenomes</taxon>
        <taxon>ecological metagenomes</taxon>
    </lineage>
</organism>
<keyword evidence="1" id="KW-1133">Transmembrane helix</keyword>
<dbReference type="InterPro" id="IPR036927">
    <property type="entry name" value="Cyt_c_oxase-like_su1_sf"/>
</dbReference>
<proteinExistence type="predicted"/>
<gene>
    <name evidence="2" type="ORF">METZ01_LOCUS514110</name>
</gene>
<evidence type="ECO:0008006" key="3">
    <source>
        <dbReference type="Google" id="ProtNLM"/>
    </source>
</evidence>
<feature type="transmembrane region" description="Helical" evidence="1">
    <location>
        <begin position="118"/>
        <end position="141"/>
    </location>
</feature>
<dbReference type="SUPFAM" id="SSF81442">
    <property type="entry name" value="Cytochrome c oxidase subunit I-like"/>
    <property type="match status" value="1"/>
</dbReference>
<feature type="transmembrane region" description="Helical" evidence="1">
    <location>
        <begin position="9"/>
        <end position="28"/>
    </location>
</feature>
<protein>
    <recommendedName>
        <fullName evidence="3">Cytochrome oxidase subunit I profile domain-containing protein</fullName>
    </recommendedName>
</protein>
<evidence type="ECO:0000256" key="1">
    <source>
        <dbReference type="SAM" id="Phobius"/>
    </source>
</evidence>
<dbReference type="AlphaFoldDB" id="A0A383EWH7"/>
<accession>A0A383EWH7</accession>
<dbReference type="EMBL" id="UINC01229515">
    <property type="protein sequence ID" value="SVE61256.1"/>
    <property type="molecule type" value="Genomic_DNA"/>
</dbReference>